<keyword evidence="5" id="KW-0547">Nucleotide-binding</keyword>
<dbReference type="Gene3D" id="1.10.287.130">
    <property type="match status" value="1"/>
</dbReference>
<evidence type="ECO:0000313" key="10">
    <source>
        <dbReference type="EMBL" id="ADR34012.1"/>
    </source>
</evidence>
<dbReference type="SMART" id="SM00387">
    <property type="entry name" value="HATPase_c"/>
    <property type="match status" value="1"/>
</dbReference>
<dbReference type="AlphaFoldDB" id="E4TY92"/>
<keyword evidence="4" id="KW-0808">Transferase</keyword>
<keyword evidence="3" id="KW-0597">Phosphoprotein</keyword>
<evidence type="ECO:0000256" key="5">
    <source>
        <dbReference type="ARBA" id="ARBA00022741"/>
    </source>
</evidence>
<dbReference type="Pfam" id="PF02518">
    <property type="entry name" value="HATPase_c"/>
    <property type="match status" value="1"/>
</dbReference>
<protein>
    <recommendedName>
        <fullName evidence="2">histidine kinase</fullName>
        <ecNumber evidence="2">2.7.13.3</ecNumber>
    </recommendedName>
</protein>
<evidence type="ECO:0000256" key="2">
    <source>
        <dbReference type="ARBA" id="ARBA00012438"/>
    </source>
</evidence>
<dbReference type="STRING" id="709032.Sulku_1349"/>
<evidence type="ECO:0000259" key="9">
    <source>
        <dbReference type="PROSITE" id="PS50109"/>
    </source>
</evidence>
<dbReference type="GO" id="GO:0005524">
    <property type="term" value="F:ATP binding"/>
    <property type="evidence" value="ECO:0007669"/>
    <property type="project" value="UniProtKB-KW"/>
</dbReference>
<dbReference type="PANTHER" id="PTHR43065">
    <property type="entry name" value="SENSOR HISTIDINE KINASE"/>
    <property type="match status" value="1"/>
</dbReference>
<dbReference type="Proteomes" id="UP000008721">
    <property type="component" value="Chromosome"/>
</dbReference>
<accession>E4TY92</accession>
<keyword evidence="11" id="KW-1185">Reference proteome</keyword>
<organism evidence="10 11">
    <name type="scientific">Sulfuricurvum kujiense (strain ATCC BAA-921 / DSM 16994 / JCM 11577 / YK-1)</name>
    <dbReference type="NCBI Taxonomy" id="709032"/>
    <lineage>
        <taxon>Bacteria</taxon>
        <taxon>Pseudomonadati</taxon>
        <taxon>Campylobacterota</taxon>
        <taxon>Epsilonproteobacteria</taxon>
        <taxon>Campylobacterales</taxon>
        <taxon>Sulfurimonadaceae</taxon>
        <taxon>Sulfuricurvum</taxon>
    </lineage>
</organism>
<evidence type="ECO:0000256" key="1">
    <source>
        <dbReference type="ARBA" id="ARBA00000085"/>
    </source>
</evidence>
<dbReference type="RefSeq" id="WP_013460209.1">
    <property type="nucleotide sequence ID" value="NC_014762.1"/>
</dbReference>
<dbReference type="PANTHER" id="PTHR43065:SF10">
    <property type="entry name" value="PEROXIDE STRESS-ACTIVATED HISTIDINE KINASE MAK3"/>
    <property type="match status" value="1"/>
</dbReference>
<evidence type="ECO:0000256" key="4">
    <source>
        <dbReference type="ARBA" id="ARBA00022679"/>
    </source>
</evidence>
<dbReference type="InterPro" id="IPR004358">
    <property type="entry name" value="Sig_transdc_His_kin-like_C"/>
</dbReference>
<feature type="domain" description="Histidine kinase" evidence="9">
    <location>
        <begin position="174"/>
        <end position="390"/>
    </location>
</feature>
<evidence type="ECO:0000256" key="7">
    <source>
        <dbReference type="ARBA" id="ARBA00022840"/>
    </source>
</evidence>
<comment type="catalytic activity">
    <reaction evidence="1">
        <text>ATP + protein L-histidine = ADP + protein N-phospho-L-histidine.</text>
        <dbReference type="EC" id="2.7.13.3"/>
    </reaction>
</comment>
<dbReference type="SUPFAM" id="SSF47384">
    <property type="entry name" value="Homodimeric domain of signal transducing histidine kinase"/>
    <property type="match status" value="1"/>
</dbReference>
<evidence type="ECO:0000313" key="11">
    <source>
        <dbReference type="Proteomes" id="UP000008721"/>
    </source>
</evidence>
<dbReference type="KEGG" id="sku:Sulku_1349"/>
<dbReference type="HOGENOM" id="CLU_000445_133_0_7"/>
<dbReference type="GO" id="GO:0000155">
    <property type="term" value="F:phosphorelay sensor kinase activity"/>
    <property type="evidence" value="ECO:0007669"/>
    <property type="project" value="InterPro"/>
</dbReference>
<dbReference type="InterPro" id="IPR036890">
    <property type="entry name" value="HATPase_C_sf"/>
</dbReference>
<sequence>MIVLTEQDNIAYACMNSIGNSLVLEDMLTDVISTFISHTEALGGKYILSHPLPKSIVSIENDFDIPDNLSHETEKYMIYPVEPNRSVLDIPIGDEHFLFAFEKGIDVDTYGTIFASFKTKLAIAIEACRSVARLHEINSASNRQILEAGSKQEATEQMLMTQSRMAIMGEIIGMIAHQWRQPISVIGMIANNAILTMMTFAEINQQQLLRDLNIIDQQIHDLSSIIDDFHNFFRPAKIPQTVTLHEISNGLITVLGITYKNIGINLSFECDENICFVTYKNELMEVFLNILANAKEAFEERRVSNPFIRFKSFHNSEMICFTIQDNAGGIDKDIIDKIFDPYFSTKKEKNGTGLGLYISAVVIEKHLNGSIRASCNENGSVFSISIPINQATDTAYGS</sequence>
<evidence type="ECO:0000256" key="3">
    <source>
        <dbReference type="ARBA" id="ARBA00022553"/>
    </source>
</evidence>
<evidence type="ECO:0000256" key="6">
    <source>
        <dbReference type="ARBA" id="ARBA00022777"/>
    </source>
</evidence>
<gene>
    <name evidence="10" type="ordered locus">Sulku_1349</name>
</gene>
<dbReference type="InterPro" id="IPR036097">
    <property type="entry name" value="HisK_dim/P_sf"/>
</dbReference>
<dbReference type="EC" id="2.7.13.3" evidence="2"/>
<dbReference type="EMBL" id="CP002355">
    <property type="protein sequence ID" value="ADR34012.1"/>
    <property type="molecule type" value="Genomic_DNA"/>
</dbReference>
<dbReference type="InterPro" id="IPR005467">
    <property type="entry name" value="His_kinase_dom"/>
</dbReference>
<dbReference type="eggNOG" id="COG4191">
    <property type="taxonomic scope" value="Bacteria"/>
</dbReference>
<dbReference type="Gene3D" id="3.30.565.10">
    <property type="entry name" value="Histidine kinase-like ATPase, C-terminal domain"/>
    <property type="match status" value="1"/>
</dbReference>
<dbReference type="OrthoDB" id="9794419at2"/>
<keyword evidence="6 10" id="KW-0418">Kinase</keyword>
<dbReference type="PRINTS" id="PR00344">
    <property type="entry name" value="BCTRLSENSOR"/>
</dbReference>
<dbReference type="InterPro" id="IPR003661">
    <property type="entry name" value="HisK_dim/P_dom"/>
</dbReference>
<reference evidence="10 11" key="1">
    <citation type="journal article" date="2012" name="Stand. Genomic Sci.">
        <title>Complete genome sequence of the sulfur compounds oxidizing chemolithoautotroph Sulfuricurvum kujiense type strain (YK-1(T)).</title>
        <authorList>
            <person name="Han C."/>
            <person name="Kotsyurbenko O."/>
            <person name="Chertkov O."/>
            <person name="Held B."/>
            <person name="Lapidus A."/>
            <person name="Nolan M."/>
            <person name="Lucas S."/>
            <person name="Hammon N."/>
            <person name="Deshpande S."/>
            <person name="Cheng J.F."/>
            <person name="Tapia R."/>
            <person name="Goodwin L.A."/>
            <person name="Pitluck S."/>
            <person name="Liolios K."/>
            <person name="Pagani I."/>
            <person name="Ivanova N."/>
            <person name="Mavromatis K."/>
            <person name="Mikhailova N."/>
            <person name="Pati A."/>
            <person name="Chen A."/>
            <person name="Palaniappan K."/>
            <person name="Land M."/>
            <person name="Hauser L."/>
            <person name="Chang Y.J."/>
            <person name="Jeffries C.D."/>
            <person name="Brambilla E.M."/>
            <person name="Rohde M."/>
            <person name="Spring S."/>
            <person name="Sikorski J."/>
            <person name="Goker M."/>
            <person name="Woyke T."/>
            <person name="Bristow J."/>
            <person name="Eisen J.A."/>
            <person name="Markowitz V."/>
            <person name="Hugenholtz P."/>
            <person name="Kyrpides N.C."/>
            <person name="Klenk H.P."/>
            <person name="Detter J.C."/>
        </authorList>
    </citation>
    <scope>NUCLEOTIDE SEQUENCE [LARGE SCALE GENOMIC DNA]</scope>
    <source>
        <strain evidence="11">ATCC BAA-921 / DSM 16994 / JCM 11577 / YK-1</strain>
    </source>
</reference>
<keyword evidence="8" id="KW-0902">Two-component regulatory system</keyword>
<keyword evidence="7" id="KW-0067">ATP-binding</keyword>
<dbReference type="CDD" id="cd00082">
    <property type="entry name" value="HisKA"/>
    <property type="match status" value="1"/>
</dbReference>
<dbReference type="PROSITE" id="PS50109">
    <property type="entry name" value="HIS_KIN"/>
    <property type="match status" value="1"/>
</dbReference>
<dbReference type="SUPFAM" id="SSF55874">
    <property type="entry name" value="ATPase domain of HSP90 chaperone/DNA topoisomerase II/histidine kinase"/>
    <property type="match status" value="1"/>
</dbReference>
<dbReference type="InterPro" id="IPR003594">
    <property type="entry name" value="HATPase_dom"/>
</dbReference>
<name>E4TY92_SULKY</name>
<evidence type="ECO:0000256" key="8">
    <source>
        <dbReference type="ARBA" id="ARBA00023012"/>
    </source>
</evidence>
<proteinExistence type="predicted"/>